<proteinExistence type="predicted"/>
<dbReference type="EMBL" id="JACJFM010000032">
    <property type="protein sequence ID" value="MBB1488617.1"/>
    <property type="molecule type" value="Genomic_DNA"/>
</dbReference>
<name>A0A839IW65_9GAMM</name>
<keyword evidence="1" id="KW-0143">Chaperone</keyword>
<sequence length="89" mass="10321">MWGVQKVLWQWQAEQARQKQKEQSRADSIGTKTAQCLKILGLRPGFTQKELKAAYRKKRSEYHPDKHPNATEQEKKGLRRPFQPCSGGL</sequence>
<reference evidence="4 5" key="1">
    <citation type="submission" date="2020-08" db="EMBL/GenBank/DDBJ databases">
        <title>Oceanospirillum sp. nov. isolated from marine sediment.</title>
        <authorList>
            <person name="Ji X."/>
        </authorList>
    </citation>
    <scope>NUCLEOTIDE SEQUENCE [LARGE SCALE GENOMIC DNA]</scope>
    <source>
        <strain evidence="4 5">D5</strain>
    </source>
</reference>
<gene>
    <name evidence="4" type="ORF">H4O21_18585</name>
</gene>
<dbReference type="RefSeq" id="WP_182810389.1">
    <property type="nucleotide sequence ID" value="NZ_JACJFM010000032.1"/>
</dbReference>
<dbReference type="Pfam" id="PF00226">
    <property type="entry name" value="DnaJ"/>
    <property type="match status" value="1"/>
</dbReference>
<evidence type="ECO:0000313" key="5">
    <source>
        <dbReference type="Proteomes" id="UP000565262"/>
    </source>
</evidence>
<comment type="caution">
    <text evidence="4">The sequence shown here is derived from an EMBL/GenBank/DDBJ whole genome shotgun (WGS) entry which is preliminary data.</text>
</comment>
<feature type="domain" description="J" evidence="3">
    <location>
        <begin position="35"/>
        <end position="89"/>
    </location>
</feature>
<dbReference type="Gene3D" id="1.10.287.110">
    <property type="entry name" value="DnaJ domain"/>
    <property type="match status" value="1"/>
</dbReference>
<evidence type="ECO:0000259" key="3">
    <source>
        <dbReference type="PROSITE" id="PS50076"/>
    </source>
</evidence>
<dbReference type="CDD" id="cd06257">
    <property type="entry name" value="DnaJ"/>
    <property type="match status" value="1"/>
</dbReference>
<accession>A0A839IW65</accession>
<dbReference type="AlphaFoldDB" id="A0A839IW65"/>
<keyword evidence="5" id="KW-1185">Reference proteome</keyword>
<feature type="region of interest" description="Disordered" evidence="2">
    <location>
        <begin position="55"/>
        <end position="89"/>
    </location>
</feature>
<dbReference type="InterPro" id="IPR036869">
    <property type="entry name" value="J_dom_sf"/>
</dbReference>
<dbReference type="SUPFAM" id="SSF46565">
    <property type="entry name" value="Chaperone J-domain"/>
    <property type="match status" value="1"/>
</dbReference>
<organism evidence="4 5">
    <name type="scientific">Oceanospirillum sediminis</name>
    <dbReference type="NCBI Taxonomy" id="2760088"/>
    <lineage>
        <taxon>Bacteria</taxon>
        <taxon>Pseudomonadati</taxon>
        <taxon>Pseudomonadota</taxon>
        <taxon>Gammaproteobacteria</taxon>
        <taxon>Oceanospirillales</taxon>
        <taxon>Oceanospirillaceae</taxon>
        <taxon>Oceanospirillum</taxon>
    </lineage>
</organism>
<evidence type="ECO:0000256" key="2">
    <source>
        <dbReference type="SAM" id="MobiDB-lite"/>
    </source>
</evidence>
<dbReference type="PROSITE" id="PS50076">
    <property type="entry name" value="DNAJ_2"/>
    <property type="match status" value="1"/>
</dbReference>
<dbReference type="PRINTS" id="PR00625">
    <property type="entry name" value="JDOMAIN"/>
</dbReference>
<evidence type="ECO:0000313" key="4">
    <source>
        <dbReference type="EMBL" id="MBB1488617.1"/>
    </source>
</evidence>
<feature type="compositionally biased region" description="Basic and acidic residues" evidence="2">
    <location>
        <begin position="61"/>
        <end position="76"/>
    </location>
</feature>
<evidence type="ECO:0000256" key="1">
    <source>
        <dbReference type="ARBA" id="ARBA00023186"/>
    </source>
</evidence>
<dbReference type="Proteomes" id="UP000565262">
    <property type="component" value="Unassembled WGS sequence"/>
</dbReference>
<dbReference type="InterPro" id="IPR001623">
    <property type="entry name" value="DnaJ_domain"/>
</dbReference>
<protein>
    <submittedName>
        <fullName evidence="4">DnaJ domain-containing protein</fullName>
    </submittedName>
</protein>